<evidence type="ECO:0000313" key="1">
    <source>
        <dbReference type="EMBL" id="KAK6618167.1"/>
    </source>
</evidence>
<proteinExistence type="predicted"/>
<name>A0ABR1AF94_POLSC</name>
<protein>
    <recommendedName>
        <fullName evidence="3">Potassium voltage-gated channel subfamily KQT member 1</fullName>
    </recommendedName>
</protein>
<comment type="caution">
    <text evidence="1">The sequence shown here is derived from an EMBL/GenBank/DDBJ whole genome shotgun (WGS) entry which is preliminary data.</text>
</comment>
<dbReference type="Proteomes" id="UP001359485">
    <property type="component" value="Unassembled WGS sequence"/>
</dbReference>
<dbReference type="EMBL" id="JAWJWF010000050">
    <property type="protein sequence ID" value="KAK6618167.1"/>
    <property type="molecule type" value="Genomic_DNA"/>
</dbReference>
<sequence length="73" mass="8661">MQLHHVHLMELVQVRTLEEGLDPKGLLQDRSEGWEKRYLMKEHRRAGATFQGKVYNFLERPSGWKCVLYHIAV</sequence>
<accession>A0ABR1AF94</accession>
<gene>
    <name evidence="1" type="ORF">RUM44_002618</name>
</gene>
<evidence type="ECO:0008006" key="3">
    <source>
        <dbReference type="Google" id="ProtNLM"/>
    </source>
</evidence>
<organism evidence="1 2">
    <name type="scientific">Polyplax serrata</name>
    <name type="common">Common mouse louse</name>
    <dbReference type="NCBI Taxonomy" id="468196"/>
    <lineage>
        <taxon>Eukaryota</taxon>
        <taxon>Metazoa</taxon>
        <taxon>Ecdysozoa</taxon>
        <taxon>Arthropoda</taxon>
        <taxon>Hexapoda</taxon>
        <taxon>Insecta</taxon>
        <taxon>Pterygota</taxon>
        <taxon>Neoptera</taxon>
        <taxon>Paraneoptera</taxon>
        <taxon>Psocodea</taxon>
        <taxon>Troctomorpha</taxon>
        <taxon>Phthiraptera</taxon>
        <taxon>Anoplura</taxon>
        <taxon>Polyplacidae</taxon>
        <taxon>Polyplax</taxon>
    </lineage>
</organism>
<reference evidence="1 2" key="1">
    <citation type="submission" date="2023-09" db="EMBL/GenBank/DDBJ databases">
        <title>Genomes of two closely related lineages of the louse Polyplax serrata with different host specificities.</title>
        <authorList>
            <person name="Martinu J."/>
            <person name="Tarabai H."/>
            <person name="Stefka J."/>
            <person name="Hypsa V."/>
        </authorList>
    </citation>
    <scope>NUCLEOTIDE SEQUENCE [LARGE SCALE GENOMIC DNA]</scope>
    <source>
        <strain evidence="1">98ZLc_SE</strain>
    </source>
</reference>
<keyword evidence="2" id="KW-1185">Reference proteome</keyword>
<evidence type="ECO:0000313" key="2">
    <source>
        <dbReference type="Proteomes" id="UP001359485"/>
    </source>
</evidence>